<name>A0ABT2MLC6_9MYCO</name>
<keyword evidence="2 3" id="KW-0560">Oxidoreductase</keyword>
<dbReference type="NCBIfam" id="NF005559">
    <property type="entry name" value="PRK07231.1"/>
    <property type="match status" value="1"/>
</dbReference>
<dbReference type="Gene3D" id="3.40.50.720">
    <property type="entry name" value="NAD(P)-binding Rossmann-like Domain"/>
    <property type="match status" value="1"/>
</dbReference>
<dbReference type="CDD" id="cd05233">
    <property type="entry name" value="SDR_c"/>
    <property type="match status" value="1"/>
</dbReference>
<dbReference type="PANTHER" id="PTHR42760:SF115">
    <property type="entry name" value="3-OXOACYL-[ACYL-CARRIER-PROTEIN] REDUCTASE FABG"/>
    <property type="match status" value="1"/>
</dbReference>
<dbReference type="InterPro" id="IPR002347">
    <property type="entry name" value="SDR_fam"/>
</dbReference>
<gene>
    <name evidence="3" type="ORF">N4S67_26030</name>
</gene>
<comment type="similarity">
    <text evidence="1">Belongs to the short-chain dehydrogenases/reductases (SDR) family.</text>
</comment>
<dbReference type="PANTHER" id="PTHR42760">
    <property type="entry name" value="SHORT-CHAIN DEHYDROGENASES/REDUCTASES FAMILY MEMBER"/>
    <property type="match status" value="1"/>
</dbReference>
<sequence>MGRLDGKVAVVTGAGSGIGRATCQEMITEGASIVANDVNDEYLQSLRAEIPDGRCATVVGDISDERTSVRIADTAATEFGALDILVGSVGQMFYKDITDVTSAEFDRVMAVNVRGMFLICKHVIPPMLRQRAGSIVIVTSGSAFRGQEFNGVSSFAYNMTKAAVRQLATSLATRYGAEGVRVNSIAPGVTRTNQIRHFQPQLSDQEEEQIFLAAQAAAPLGRYAEPAEIARAIIFLASDDASYVSGSTLVADGGLLAR</sequence>
<dbReference type="RefSeq" id="WP_260995935.1">
    <property type="nucleotide sequence ID" value="NZ_JAODWD010000007.1"/>
</dbReference>
<dbReference type="Proteomes" id="UP001206639">
    <property type="component" value="Unassembled WGS sequence"/>
</dbReference>
<comment type="caution">
    <text evidence="3">The sequence shown here is derived from an EMBL/GenBank/DDBJ whole genome shotgun (WGS) entry which is preliminary data.</text>
</comment>
<evidence type="ECO:0000313" key="3">
    <source>
        <dbReference type="EMBL" id="MCT7661860.1"/>
    </source>
</evidence>
<evidence type="ECO:0000256" key="2">
    <source>
        <dbReference type="ARBA" id="ARBA00023002"/>
    </source>
</evidence>
<dbReference type="EMBL" id="JAODWD010000007">
    <property type="protein sequence ID" value="MCT7661860.1"/>
    <property type="molecule type" value="Genomic_DNA"/>
</dbReference>
<dbReference type="SUPFAM" id="SSF51735">
    <property type="entry name" value="NAD(P)-binding Rossmann-fold domains"/>
    <property type="match status" value="1"/>
</dbReference>
<organism evidence="3 4">
    <name type="scientific">Mycobacterium deserti</name>
    <dbReference type="NCBI Taxonomy" id="2978347"/>
    <lineage>
        <taxon>Bacteria</taxon>
        <taxon>Bacillati</taxon>
        <taxon>Actinomycetota</taxon>
        <taxon>Actinomycetes</taxon>
        <taxon>Mycobacteriales</taxon>
        <taxon>Mycobacteriaceae</taxon>
        <taxon>Mycobacterium</taxon>
    </lineage>
</organism>
<dbReference type="Pfam" id="PF13561">
    <property type="entry name" value="adh_short_C2"/>
    <property type="match status" value="1"/>
</dbReference>
<keyword evidence="4" id="KW-1185">Reference proteome</keyword>
<accession>A0ABT2MLC6</accession>
<evidence type="ECO:0000313" key="4">
    <source>
        <dbReference type="Proteomes" id="UP001206639"/>
    </source>
</evidence>
<dbReference type="EC" id="1.1.1.47" evidence="3"/>
<dbReference type="InterPro" id="IPR036291">
    <property type="entry name" value="NAD(P)-bd_dom_sf"/>
</dbReference>
<protein>
    <submittedName>
        <fullName evidence="3">Glucose 1-dehydrogenase</fullName>
        <ecNumber evidence="3">1.1.1.47</ecNumber>
    </submittedName>
</protein>
<dbReference type="PRINTS" id="PR00081">
    <property type="entry name" value="GDHRDH"/>
</dbReference>
<proteinExistence type="inferred from homology"/>
<reference evidence="4" key="1">
    <citation type="submission" date="2023-07" db="EMBL/GenBank/DDBJ databases">
        <authorList>
            <person name="Deng Y."/>
            <person name="Zhang Y.-Q."/>
        </authorList>
    </citation>
    <scope>NUCLEOTIDE SEQUENCE [LARGE SCALE GENOMIC DNA]</scope>
    <source>
        <strain evidence="4">CPCC 205710</strain>
    </source>
</reference>
<dbReference type="GO" id="GO:0047936">
    <property type="term" value="F:glucose 1-dehydrogenase [NAD(P)+] activity"/>
    <property type="evidence" value="ECO:0007669"/>
    <property type="project" value="UniProtKB-EC"/>
</dbReference>
<evidence type="ECO:0000256" key="1">
    <source>
        <dbReference type="ARBA" id="ARBA00006484"/>
    </source>
</evidence>